<proteinExistence type="predicted"/>
<organism evidence="2 3">
    <name type="scientific">Flammeovirga yaeyamensis</name>
    <dbReference type="NCBI Taxonomy" id="367791"/>
    <lineage>
        <taxon>Bacteria</taxon>
        <taxon>Pseudomonadati</taxon>
        <taxon>Bacteroidota</taxon>
        <taxon>Cytophagia</taxon>
        <taxon>Cytophagales</taxon>
        <taxon>Flammeovirgaceae</taxon>
        <taxon>Flammeovirga</taxon>
    </lineage>
</organism>
<dbReference type="KEGG" id="fya:KMW28_26165"/>
<evidence type="ECO:0008006" key="4">
    <source>
        <dbReference type="Google" id="ProtNLM"/>
    </source>
</evidence>
<evidence type="ECO:0000256" key="1">
    <source>
        <dbReference type="SAM" id="SignalP"/>
    </source>
</evidence>
<dbReference type="RefSeq" id="WP_169663845.1">
    <property type="nucleotide sequence ID" value="NZ_CP076133.1"/>
</dbReference>
<keyword evidence="1" id="KW-0732">Signal</keyword>
<feature type="chain" id="PRO_5043679314" description="Lipoprotein" evidence="1">
    <location>
        <begin position="20"/>
        <end position="238"/>
    </location>
</feature>
<gene>
    <name evidence="2" type="ORF">KMW28_26165</name>
</gene>
<evidence type="ECO:0000313" key="3">
    <source>
        <dbReference type="Proteomes" id="UP000678679"/>
    </source>
</evidence>
<evidence type="ECO:0000313" key="2">
    <source>
        <dbReference type="EMBL" id="QWG04383.1"/>
    </source>
</evidence>
<dbReference type="PROSITE" id="PS51257">
    <property type="entry name" value="PROKAR_LIPOPROTEIN"/>
    <property type="match status" value="1"/>
</dbReference>
<feature type="signal peptide" evidence="1">
    <location>
        <begin position="1"/>
        <end position="19"/>
    </location>
</feature>
<dbReference type="EMBL" id="CP076133">
    <property type="protein sequence ID" value="QWG04383.1"/>
    <property type="molecule type" value="Genomic_DNA"/>
</dbReference>
<accession>A0AAX1NE28</accession>
<dbReference type="AlphaFoldDB" id="A0AAX1NE28"/>
<protein>
    <recommendedName>
        <fullName evidence="4">Lipoprotein</fullName>
    </recommendedName>
</protein>
<keyword evidence="3" id="KW-1185">Reference proteome</keyword>
<dbReference type="Proteomes" id="UP000678679">
    <property type="component" value="Chromosome 2"/>
</dbReference>
<sequence length="238" mass="28754">MLKTLALLPFLFVSIQTMACSCYLPENFDLYEYDNANAIIEVMIINKIEDKIIQDELEDDYTTFKIKITDVFKGDLSQDIKFLEIDKLDNCYWEPIENETYIFYLNFYSLKDIAVRINNGCFKHLKKDSTENFKFELKALHTLQKKQNSNFRIYVDMNQNDFLISGKFRNQQRSGKWKIYEPNYQNIQVRKRNKVIVLKYKKGNIIKFEYIKPKDEFIANAFTNRWRHYYKNQLRKNI</sequence>
<name>A0AAX1NE28_9BACT</name>
<reference evidence="2 3" key="1">
    <citation type="submission" date="2021-05" db="EMBL/GenBank/DDBJ databases">
        <title>Comparative genomic studies on the polysaccharide-degrading batcterial strains of the Flammeovirga genus.</title>
        <authorList>
            <person name="Zewei F."/>
            <person name="Zheng Z."/>
            <person name="Yu L."/>
            <person name="Ruyue G."/>
            <person name="Yanhong M."/>
            <person name="Yuanyuan C."/>
            <person name="Jingyan G."/>
            <person name="Wenjun H."/>
        </authorList>
    </citation>
    <scope>NUCLEOTIDE SEQUENCE [LARGE SCALE GENOMIC DNA]</scope>
    <source>
        <strain evidence="2 3">NBRC:100898</strain>
    </source>
</reference>